<feature type="disulfide bond" evidence="2">
    <location>
        <begin position="242"/>
        <end position="259"/>
    </location>
</feature>
<dbReference type="InterPro" id="IPR013111">
    <property type="entry name" value="EGF_extracell"/>
</dbReference>
<feature type="domain" description="EGF-like" evidence="6">
    <location>
        <begin position="188"/>
        <end position="229"/>
    </location>
</feature>
<dbReference type="SUPFAM" id="SSF57196">
    <property type="entry name" value="EGF/Laminin"/>
    <property type="match status" value="1"/>
</dbReference>
<evidence type="ECO:0000313" key="8">
    <source>
        <dbReference type="Proteomes" id="UP000794436"/>
    </source>
</evidence>
<keyword evidence="2" id="KW-0245">EGF-like domain</keyword>
<comment type="caution">
    <text evidence="7">The sequence shown here is derived from an EMBL/GenBank/DDBJ whole genome shotgun (WGS) entry which is preliminary data.</text>
</comment>
<sequence length="339" mass="34553">MKVLYVAYATALASLVRGDTVSTTYPGRCLATKDCAVYGSGLECIAVDSNTKGLEKLSMCIPSGSICSGQIAGSCPTFSSWPATYRKVMTVCAFTVVENCDKQIAVTVKQTTTGSGSGQTTGEGEITVGDSSGSSSNTTVECYKRTFTANNENKTVNGIYKCLDARKYIQENLGHITNLTNSHIISCGGDPTSTTPKLCSGQGTCSPKTAFVQEYECKCNAGYSGTLCANVTSNVCSNLGQCGSSGTCVLTAGQTSGTCTCKAGSTGNQCSSCDASSSSACNGNGKCDSGVCSCNSGYSGTLCADRTSTGGTTDSASSLFTMVTATLSTMAAIGVMIFA</sequence>
<keyword evidence="8" id="KW-1185">Reference proteome</keyword>
<accession>A0A8K1FPS4</accession>
<keyword evidence="5" id="KW-0732">Signal</keyword>
<dbReference type="PROSITE" id="PS01186">
    <property type="entry name" value="EGF_2"/>
    <property type="match status" value="1"/>
</dbReference>
<dbReference type="PROSITE" id="PS00022">
    <property type="entry name" value="EGF_1"/>
    <property type="match status" value="2"/>
</dbReference>
<keyword evidence="4" id="KW-1133">Transmembrane helix</keyword>
<feature type="transmembrane region" description="Helical" evidence="4">
    <location>
        <begin position="319"/>
        <end position="338"/>
    </location>
</feature>
<dbReference type="Proteomes" id="UP000794436">
    <property type="component" value="Unassembled WGS sequence"/>
</dbReference>
<gene>
    <name evidence="7" type="ORF">Poli38472_003673</name>
</gene>
<keyword evidence="1 2" id="KW-1015">Disulfide bond</keyword>
<evidence type="ECO:0000256" key="3">
    <source>
        <dbReference type="SAM" id="MobiDB-lite"/>
    </source>
</evidence>
<evidence type="ECO:0000256" key="4">
    <source>
        <dbReference type="SAM" id="Phobius"/>
    </source>
</evidence>
<dbReference type="EMBL" id="SPLM01000036">
    <property type="protein sequence ID" value="TMW65908.1"/>
    <property type="molecule type" value="Genomic_DNA"/>
</dbReference>
<feature type="signal peptide" evidence="5">
    <location>
        <begin position="1"/>
        <end position="18"/>
    </location>
</feature>
<dbReference type="PROSITE" id="PS50026">
    <property type="entry name" value="EGF_3"/>
    <property type="match status" value="2"/>
</dbReference>
<organism evidence="7 8">
    <name type="scientific">Pythium oligandrum</name>
    <name type="common">Mycoparasitic fungus</name>
    <dbReference type="NCBI Taxonomy" id="41045"/>
    <lineage>
        <taxon>Eukaryota</taxon>
        <taxon>Sar</taxon>
        <taxon>Stramenopiles</taxon>
        <taxon>Oomycota</taxon>
        <taxon>Peronosporomycetes</taxon>
        <taxon>Pythiales</taxon>
        <taxon>Pythiaceae</taxon>
        <taxon>Pythium</taxon>
    </lineage>
</organism>
<proteinExistence type="predicted"/>
<evidence type="ECO:0000256" key="2">
    <source>
        <dbReference type="PROSITE-ProRule" id="PRU00076"/>
    </source>
</evidence>
<protein>
    <recommendedName>
        <fullName evidence="6">EGF-like domain-containing protein</fullName>
    </recommendedName>
</protein>
<dbReference type="AlphaFoldDB" id="A0A8K1FPS4"/>
<feature type="domain" description="EGF-like" evidence="6">
    <location>
        <begin position="232"/>
        <end position="271"/>
    </location>
</feature>
<reference evidence="7" key="1">
    <citation type="submission" date="2019-03" db="EMBL/GenBank/DDBJ databases">
        <title>Long read genome sequence of the mycoparasitic Pythium oligandrum ATCC 38472 isolated from sugarbeet rhizosphere.</title>
        <authorList>
            <person name="Gaulin E."/>
        </authorList>
    </citation>
    <scope>NUCLEOTIDE SEQUENCE</scope>
    <source>
        <strain evidence="7">ATCC 38472_TT</strain>
    </source>
</reference>
<dbReference type="SMART" id="SM00181">
    <property type="entry name" value="EGF"/>
    <property type="match status" value="3"/>
</dbReference>
<feature type="disulfide bond" evidence="2">
    <location>
        <begin position="261"/>
        <end position="270"/>
    </location>
</feature>
<name>A0A8K1FPS4_PYTOL</name>
<dbReference type="OrthoDB" id="6130531at2759"/>
<feature type="region of interest" description="Disordered" evidence="3">
    <location>
        <begin position="111"/>
        <end position="134"/>
    </location>
</feature>
<dbReference type="Pfam" id="PF07974">
    <property type="entry name" value="EGF_2"/>
    <property type="match status" value="1"/>
</dbReference>
<evidence type="ECO:0000259" key="6">
    <source>
        <dbReference type="PROSITE" id="PS50026"/>
    </source>
</evidence>
<dbReference type="Gene3D" id="2.10.25.10">
    <property type="entry name" value="Laminin"/>
    <property type="match status" value="2"/>
</dbReference>
<evidence type="ECO:0000313" key="7">
    <source>
        <dbReference type="EMBL" id="TMW65908.1"/>
    </source>
</evidence>
<dbReference type="InterPro" id="IPR000742">
    <property type="entry name" value="EGF"/>
</dbReference>
<keyword evidence="4" id="KW-0812">Transmembrane</keyword>
<evidence type="ECO:0000256" key="5">
    <source>
        <dbReference type="SAM" id="SignalP"/>
    </source>
</evidence>
<evidence type="ECO:0000256" key="1">
    <source>
        <dbReference type="ARBA" id="ARBA00023157"/>
    </source>
</evidence>
<keyword evidence="4" id="KW-0472">Membrane</keyword>
<comment type="caution">
    <text evidence="2">Lacks conserved residue(s) required for the propagation of feature annotation.</text>
</comment>
<feature type="disulfide bond" evidence="2">
    <location>
        <begin position="219"/>
        <end position="228"/>
    </location>
</feature>
<feature type="chain" id="PRO_5035449852" description="EGF-like domain-containing protein" evidence="5">
    <location>
        <begin position="19"/>
        <end position="339"/>
    </location>
</feature>